<dbReference type="KEGG" id="gtl:EP073_05140"/>
<dbReference type="PROSITE" id="PS01167">
    <property type="entry name" value="RIBOSOMAL_L17"/>
    <property type="match status" value="1"/>
</dbReference>
<dbReference type="Pfam" id="PF01196">
    <property type="entry name" value="Ribosomal_L17"/>
    <property type="match status" value="1"/>
</dbReference>
<dbReference type="GO" id="GO:0003735">
    <property type="term" value="F:structural constituent of ribosome"/>
    <property type="evidence" value="ECO:0007669"/>
    <property type="project" value="InterPro"/>
</dbReference>
<evidence type="ECO:0000256" key="2">
    <source>
        <dbReference type="ARBA" id="ARBA00022980"/>
    </source>
</evidence>
<dbReference type="AlphaFoldDB" id="A0A3R5YYU4"/>
<dbReference type="EMBL" id="CP035108">
    <property type="protein sequence ID" value="QAR32806.1"/>
    <property type="molecule type" value="Genomic_DNA"/>
</dbReference>
<name>A0A3R5YYU4_9BACT</name>
<dbReference type="FunFam" id="3.90.1030.10:FF:000001">
    <property type="entry name" value="50S ribosomal protein L17"/>
    <property type="match status" value="1"/>
</dbReference>
<dbReference type="Gene3D" id="3.90.1030.10">
    <property type="entry name" value="Ribosomal protein L17"/>
    <property type="match status" value="1"/>
</dbReference>
<dbReference type="InterPro" id="IPR047859">
    <property type="entry name" value="Ribosomal_bL17_CS"/>
</dbReference>
<dbReference type="InterPro" id="IPR036373">
    <property type="entry name" value="Ribosomal_bL17_sf"/>
</dbReference>
<dbReference type="Proteomes" id="UP000287502">
    <property type="component" value="Chromosome"/>
</dbReference>
<dbReference type="PANTHER" id="PTHR14413">
    <property type="entry name" value="RIBOSOMAL PROTEIN L17"/>
    <property type="match status" value="1"/>
</dbReference>
<sequence length="118" mass="13462">MRHRKSGKKLGRPTAHRFSMLRSMAGFLIEHGRIETTVTRAKALRSFVEPLITFGKVGDLSARRLVLRRLPNKKVVNLLFDEVAPKFKERPGGYTRIVKTGYRKGDQADMAIIELVKE</sequence>
<dbReference type="NCBIfam" id="TIGR00059">
    <property type="entry name" value="L17"/>
    <property type="match status" value="1"/>
</dbReference>
<dbReference type="GO" id="GO:0006412">
    <property type="term" value="P:translation"/>
    <property type="evidence" value="ECO:0007669"/>
    <property type="project" value="UniProtKB-UniRule"/>
</dbReference>
<gene>
    <name evidence="4" type="primary">rplQ</name>
    <name evidence="6" type="ORF">EP073_05140</name>
</gene>
<keyword evidence="7" id="KW-1185">Reference proteome</keyword>
<dbReference type="SUPFAM" id="SSF64263">
    <property type="entry name" value="Prokaryotic ribosomal protein L17"/>
    <property type="match status" value="1"/>
</dbReference>
<keyword evidence="3 4" id="KW-0687">Ribonucleoprotein</keyword>
<proteinExistence type="inferred from homology"/>
<organism evidence="6 7">
    <name type="scientific">Geovibrio thiophilus</name>
    <dbReference type="NCBI Taxonomy" id="139438"/>
    <lineage>
        <taxon>Bacteria</taxon>
        <taxon>Pseudomonadati</taxon>
        <taxon>Deferribacterota</taxon>
        <taxon>Deferribacteres</taxon>
        <taxon>Deferribacterales</taxon>
        <taxon>Geovibrionaceae</taxon>
        <taxon>Geovibrio</taxon>
    </lineage>
</organism>
<evidence type="ECO:0000256" key="5">
    <source>
        <dbReference type="RuleBase" id="RU000660"/>
    </source>
</evidence>
<evidence type="ECO:0000313" key="6">
    <source>
        <dbReference type="EMBL" id="QAR32806.1"/>
    </source>
</evidence>
<keyword evidence="2 4" id="KW-0689">Ribosomal protein</keyword>
<protein>
    <recommendedName>
        <fullName evidence="4">Large ribosomal subunit protein bL17</fullName>
    </recommendedName>
</protein>
<dbReference type="PANTHER" id="PTHR14413:SF16">
    <property type="entry name" value="LARGE RIBOSOMAL SUBUNIT PROTEIN BL17M"/>
    <property type="match status" value="1"/>
</dbReference>
<dbReference type="GO" id="GO:0022625">
    <property type="term" value="C:cytosolic large ribosomal subunit"/>
    <property type="evidence" value="ECO:0007669"/>
    <property type="project" value="TreeGrafter"/>
</dbReference>
<accession>A0A3R5YYU4</accession>
<evidence type="ECO:0000256" key="3">
    <source>
        <dbReference type="ARBA" id="ARBA00023274"/>
    </source>
</evidence>
<evidence type="ECO:0000256" key="4">
    <source>
        <dbReference type="HAMAP-Rule" id="MF_01368"/>
    </source>
</evidence>
<dbReference type="RefSeq" id="WP_128466092.1">
    <property type="nucleotide sequence ID" value="NZ_CP035108.1"/>
</dbReference>
<comment type="subunit">
    <text evidence="4">Part of the 50S ribosomal subunit. Contacts protein L32.</text>
</comment>
<evidence type="ECO:0000256" key="1">
    <source>
        <dbReference type="ARBA" id="ARBA00008777"/>
    </source>
</evidence>
<dbReference type="InterPro" id="IPR000456">
    <property type="entry name" value="Ribosomal_bL17"/>
</dbReference>
<comment type="similarity">
    <text evidence="1 4 5">Belongs to the bacterial ribosomal protein bL17 family.</text>
</comment>
<evidence type="ECO:0000313" key="7">
    <source>
        <dbReference type="Proteomes" id="UP000287502"/>
    </source>
</evidence>
<dbReference type="HAMAP" id="MF_01368">
    <property type="entry name" value="Ribosomal_bL17"/>
    <property type="match status" value="1"/>
</dbReference>
<reference evidence="6 7" key="1">
    <citation type="submission" date="2019-01" db="EMBL/GenBank/DDBJ databases">
        <title>Geovibrio thiophilus DSM 11263, complete genome.</title>
        <authorList>
            <person name="Spring S."/>
            <person name="Bunk B."/>
            <person name="Sproer C."/>
        </authorList>
    </citation>
    <scope>NUCLEOTIDE SEQUENCE [LARGE SCALE GENOMIC DNA]</scope>
    <source>
        <strain evidence="6 7">DSM 11263</strain>
    </source>
</reference>
<dbReference type="OrthoDB" id="9809073at2"/>